<evidence type="ECO:0000313" key="3">
    <source>
        <dbReference type="Proteomes" id="UP000030687"/>
    </source>
</evidence>
<reference evidence="2 3" key="1">
    <citation type="submission" date="2013-10" db="EMBL/GenBank/DDBJ databases">
        <authorList>
            <consortium name="International Citrus Genome Consortium"/>
            <person name="Jenkins J."/>
            <person name="Schmutz J."/>
            <person name="Prochnik S."/>
            <person name="Rokhsar D."/>
            <person name="Gmitter F."/>
            <person name="Ollitrault P."/>
            <person name="Machado M."/>
            <person name="Talon M."/>
            <person name="Wincker P."/>
            <person name="Jaillon O."/>
            <person name="Morgante M."/>
        </authorList>
    </citation>
    <scope>NUCLEOTIDE SEQUENCE</scope>
    <source>
        <strain evidence="3">cv. Clemenules</strain>
    </source>
</reference>
<proteinExistence type="predicted"/>
<name>V4SIL1_CITCL</name>
<evidence type="ECO:0000313" key="2">
    <source>
        <dbReference type="EMBL" id="ESR36881.1"/>
    </source>
</evidence>
<evidence type="ECO:0000256" key="1">
    <source>
        <dbReference type="SAM" id="Phobius"/>
    </source>
</evidence>
<keyword evidence="1" id="KW-0472">Membrane</keyword>
<dbReference type="Gramene" id="ESR36881">
    <property type="protein sequence ID" value="ESR36881"/>
    <property type="gene ID" value="CICLE_v10030325mg"/>
</dbReference>
<feature type="transmembrane region" description="Helical" evidence="1">
    <location>
        <begin position="12"/>
        <end position="32"/>
    </location>
</feature>
<gene>
    <name evidence="2" type="ORF">CICLE_v10030325mg</name>
</gene>
<dbReference type="EMBL" id="KI536978">
    <property type="protein sequence ID" value="ESR36881.1"/>
    <property type="molecule type" value="Genomic_DNA"/>
</dbReference>
<dbReference type="AlphaFoldDB" id="V4SIL1"/>
<organism evidence="2 3">
    <name type="scientific">Citrus clementina</name>
    <name type="common">Clementine</name>
    <name type="synonym">Citrus deliciosa x Citrus sinensis</name>
    <dbReference type="NCBI Taxonomy" id="85681"/>
    <lineage>
        <taxon>Eukaryota</taxon>
        <taxon>Viridiplantae</taxon>
        <taxon>Streptophyta</taxon>
        <taxon>Embryophyta</taxon>
        <taxon>Tracheophyta</taxon>
        <taxon>Spermatophyta</taxon>
        <taxon>Magnoliopsida</taxon>
        <taxon>eudicotyledons</taxon>
        <taxon>Gunneridae</taxon>
        <taxon>Pentapetalae</taxon>
        <taxon>rosids</taxon>
        <taxon>malvids</taxon>
        <taxon>Sapindales</taxon>
        <taxon>Rutaceae</taxon>
        <taxon>Aurantioideae</taxon>
        <taxon>Citrus</taxon>
    </lineage>
</organism>
<keyword evidence="3" id="KW-1185">Reference proteome</keyword>
<accession>V4SIL1</accession>
<keyword evidence="1" id="KW-0812">Transmembrane</keyword>
<protein>
    <submittedName>
        <fullName evidence="2">Uncharacterized protein</fullName>
    </submittedName>
</protein>
<sequence length="81" mass="9418">MMMTMKLSNLKNLIQVLGFTMALLAHLIWILLQNGKVLHCTLKNALMLHVIRHSQDCLSWRIGFMFWGPDINIPCSLFLFM</sequence>
<dbReference type="KEGG" id="cic:CICLE_v10030325mg"/>
<dbReference type="Proteomes" id="UP000030687">
    <property type="component" value="Unassembled WGS sequence"/>
</dbReference>
<dbReference type="InParanoid" id="V4SIL1"/>
<keyword evidence="1" id="KW-1133">Transmembrane helix</keyword>